<feature type="region of interest" description="Disordered" evidence="2">
    <location>
        <begin position="752"/>
        <end position="790"/>
    </location>
</feature>
<dbReference type="SUPFAM" id="SSF54001">
    <property type="entry name" value="Cysteine proteinases"/>
    <property type="match status" value="1"/>
</dbReference>
<feature type="coiled-coil region" evidence="1">
    <location>
        <begin position="1443"/>
        <end position="1499"/>
    </location>
</feature>
<protein>
    <recommendedName>
        <fullName evidence="7">Transglutaminase-like domain-containing protein</fullName>
    </recommendedName>
</protein>
<name>A0AA36F647_OCTVU</name>
<dbReference type="EMBL" id="OX597820">
    <property type="protein sequence ID" value="CAI9725887.1"/>
    <property type="molecule type" value="Genomic_DNA"/>
</dbReference>
<evidence type="ECO:0000256" key="1">
    <source>
        <dbReference type="SAM" id="Coils"/>
    </source>
</evidence>
<feature type="domain" description="Transglutaminase-like" evidence="3">
    <location>
        <begin position="93"/>
        <end position="202"/>
    </location>
</feature>
<feature type="compositionally biased region" description="Basic and acidic residues" evidence="2">
    <location>
        <begin position="828"/>
        <end position="864"/>
    </location>
</feature>
<keyword evidence="1" id="KW-0175">Coiled coil</keyword>
<evidence type="ECO:0000256" key="2">
    <source>
        <dbReference type="SAM" id="MobiDB-lite"/>
    </source>
</evidence>
<feature type="compositionally biased region" description="Low complexity" evidence="2">
    <location>
        <begin position="2048"/>
        <end position="2058"/>
    </location>
</feature>
<dbReference type="Proteomes" id="UP001162480">
    <property type="component" value="Chromosome 7"/>
</dbReference>
<dbReference type="InterPro" id="IPR002931">
    <property type="entry name" value="Transglutaminase-like"/>
</dbReference>
<evidence type="ECO:0000313" key="5">
    <source>
        <dbReference type="EMBL" id="CAI9725887.1"/>
    </source>
</evidence>
<accession>A0AA36F647</accession>
<feature type="domain" description="KY-like immunoglobulin-like" evidence="4">
    <location>
        <begin position="424"/>
        <end position="529"/>
    </location>
</feature>
<feature type="domain" description="KY-like immunoglobulin-like" evidence="4">
    <location>
        <begin position="540"/>
        <end position="645"/>
    </location>
</feature>
<evidence type="ECO:0000259" key="3">
    <source>
        <dbReference type="Pfam" id="PF01841"/>
    </source>
</evidence>
<keyword evidence="6" id="KW-1185">Reference proteome</keyword>
<dbReference type="Pfam" id="PF23265">
    <property type="entry name" value="Ig-like_KY"/>
    <property type="match status" value="3"/>
</dbReference>
<dbReference type="PANTHER" id="PTHR47020">
    <property type="entry name" value="HILLARIN"/>
    <property type="match status" value="1"/>
</dbReference>
<dbReference type="InterPro" id="IPR056564">
    <property type="entry name" value="Ig-like_KY"/>
</dbReference>
<dbReference type="InterPro" id="IPR038765">
    <property type="entry name" value="Papain-like_cys_pep_sf"/>
</dbReference>
<proteinExistence type="predicted"/>
<sequence>MVVTKSEYLARVQSELSRYRYFEKEPTPQLLAEVQRKCSTLSIPIPRDDKGGILPYPTTKSKKEIFNREKYSEVDNHALKAPTELHAAELSELVNYLLKPAKTDVAKVRVIFRWISGQDLLRYKHIHAPPKESAAMYLNDLKQNKGSYESLFRQMCKYAGIPCEKITGYAKGVSYNVGEDIGDTARNTWNAVLVDKSWRLIDMQWASRQVVTQDKGEWELIDDGTGSKPAKSEDSDVSYDIYAYEEFYFLTDPEEFVYSHFPDEEAWQLLARPMTFEEFQKIAYLRSKFFELSMTVMSHPWCVLQAVNGEANLDMGFISDTMKFSYNLYRSTKVEHKQIQGNVDMDKFLFLETIPDDKTLSVEIFFPTTGKFKAEIFGRDTNETDTVLKWLCTYVFYCETPKTNCRPLPQNPRKEWGPGSDTISMGMEAITHKRGKINVDDGEVEVKFSLNKDRDFLHKLTTEDNKTLDNYTVHRIENGEVIFHARVPGKGQYMLSIMAKEDDEEGGYPSVCNYLLRCDEEFPPLEPFPEIPNGELGPTDEFKKLGLALVENCSAMVTVDKTGQLYFKMKIPKNVEFFAKLGLLIDGNVEDKSEYVSWYREGEIVTFELRFGQKGSYRFNLFAKPAGQPGGFPRAFSSIIEVPIPMMVAMSFPEKYAGWTDECKLIEPFNKNLPSKDKVDFAAVVPNAKAVAVVGNEWTQLKKDKDGVWKNSVATIEEGKPMFLSAKFDEAGNSFSHLLKYDVISKEKMDEIARDQKKAHSDADAEYHERTKMKETLKKKAEEKRKQEALEKRRRMELQIMEDGEKKQIEERLDFEEAGKTLSSSDSTARRLEEERKKREEDRKKKDEKIRKREADIIQKRDSRSPATPEDSYFGRPSSTRGSKSADALRDQLKLAIKQKNKVNLERAIAECEAAKLPEIEADLYQAKSFLNSLDSGRPASASPETLRDQLKRAIIQKDKPNLEKAIEEYEASGIRSADDDLQKAKCLLETLGGGRGGPSLPTPDALREELKKATRQKDKRALENIIDVCETTGYPELGPDLCRARNALQQIGGGRGGSLSPDIMKRKLKDAMTEKDKRNLDRIINECTAAGLPELEMDLQKARRLSNILGGGTGDIKSPNELHDQLSMAIRKKDIDTLNKAIMECEAAGYPELDADIRKARVALKNLGGGSRGGSKSPEALRRMLSDAVQHGDKDQLESAVNECVAAGLQELDTDVQQAREVLHHLREKHRPGSRSPVSLRNELKEATKERNRPLLEKLIRECEEAKYPELSSDLKQARDTLKSLSGESGGTISEDTLRDKLEDAVKTKDKSELDRVIRESVAAGMPGLDADIQKARRVSDILGGGSGDVVPSDTLQSQLARAIRQKDIGELKKAIADCEKAGYPELAADVCKARDTLEALGGGRGGSKTPDSLRTNLRNAMREGDKGKLDRVINECVAAGMPELDSDIERARNALEDMKQSSTGSITPDSLRNQLRRATTQKNKASLERAIHDAEAAGYPELTYDLQKARETLEKLGGGRGGIKTPESLREELKHAMKEADEPALARAIKDATAAGFPELASDVQKARDKLDQMRGGRGATKSAESLKKMLHDAVAMKNKSALEQAIKECEAAAYPELSYDLREARDALENIGGGRGGSKSPDILRNKLKSAIRQKDPIAIEKAINECVAAGQPELTGDIQQARDTLNSIGGAHKAPKSPSLLRDQLDHAAKLKDIVGLERAIAEAEAAKSPELSNKIKQARDLLDSLDGGGRSRSLSPEQVGTFLDQINASIIHKDKPKLEKAIAAAEPYRHPQLEPQIQKARPLLDALDIKDKLESAFLTDNQEDIRRCVIEIEQKNLTDYLSIEVNEARSRIRGYAAPDPSAFLNRDDVSIDSRTSSRMGWYMRSAGFSHDLLISALVVLSEYERHSESQAWRNYQHFFDISNSDGSSRRVLGFDIDQIYQNLSARADEILTRNTTDEVQLMNRSGQMSYSWSRSLNEQMRAYFHNLNGTTGGGESSFGETHSMSQMSGTSRTEYQAFTASRESSQGSDNTNAHRPATERHSTTSSVRSVNRSGPATFFSQRKY</sequence>
<feature type="region of interest" description="Disordered" evidence="2">
    <location>
        <begin position="810"/>
        <end position="887"/>
    </location>
</feature>
<dbReference type="Pfam" id="PF01841">
    <property type="entry name" value="Transglut_core"/>
    <property type="match status" value="1"/>
</dbReference>
<evidence type="ECO:0000313" key="6">
    <source>
        <dbReference type="Proteomes" id="UP001162480"/>
    </source>
</evidence>
<dbReference type="InterPro" id="IPR053041">
    <property type="entry name" value="Transglut-like_Superfamily_Mod"/>
</dbReference>
<evidence type="ECO:0000259" key="4">
    <source>
        <dbReference type="Pfam" id="PF23265"/>
    </source>
</evidence>
<feature type="compositionally biased region" description="Basic and acidic residues" evidence="2">
    <location>
        <begin position="810"/>
        <end position="819"/>
    </location>
</feature>
<organism evidence="5 6">
    <name type="scientific">Octopus vulgaris</name>
    <name type="common">Common octopus</name>
    <dbReference type="NCBI Taxonomy" id="6645"/>
    <lineage>
        <taxon>Eukaryota</taxon>
        <taxon>Metazoa</taxon>
        <taxon>Spiralia</taxon>
        <taxon>Lophotrochozoa</taxon>
        <taxon>Mollusca</taxon>
        <taxon>Cephalopoda</taxon>
        <taxon>Coleoidea</taxon>
        <taxon>Octopodiformes</taxon>
        <taxon>Octopoda</taxon>
        <taxon>Incirrata</taxon>
        <taxon>Octopodidae</taxon>
        <taxon>Octopus</taxon>
    </lineage>
</organism>
<dbReference type="PANTHER" id="PTHR47020:SF1">
    <property type="entry name" value="HILLARIN"/>
    <property type="match status" value="1"/>
</dbReference>
<gene>
    <name evidence="5" type="ORF">OCTVUL_1B011496</name>
</gene>
<feature type="domain" description="KY-like immunoglobulin-like" evidence="4">
    <location>
        <begin position="277"/>
        <end position="409"/>
    </location>
</feature>
<feature type="region of interest" description="Disordered" evidence="2">
    <location>
        <begin position="1998"/>
        <end position="2069"/>
    </location>
</feature>
<evidence type="ECO:0008006" key="7">
    <source>
        <dbReference type="Google" id="ProtNLM"/>
    </source>
</evidence>
<dbReference type="Gene3D" id="3.10.620.30">
    <property type="match status" value="1"/>
</dbReference>
<feature type="compositionally biased region" description="Polar residues" evidence="2">
    <location>
        <begin position="2007"/>
        <end position="2038"/>
    </location>
</feature>
<reference evidence="5" key="1">
    <citation type="submission" date="2023-08" db="EMBL/GenBank/DDBJ databases">
        <authorList>
            <person name="Alioto T."/>
            <person name="Alioto T."/>
            <person name="Gomez Garrido J."/>
        </authorList>
    </citation>
    <scope>NUCLEOTIDE SEQUENCE</scope>
</reference>